<sequence>MTDTAANLQPAKSVTAARSRVRFNGREYEVLGYLADGRAILRPPLGGVEEWVKVSDCEPA</sequence>
<accession>A0ABP5GS74</accession>
<evidence type="ECO:0000313" key="2">
    <source>
        <dbReference type="Proteomes" id="UP001500751"/>
    </source>
</evidence>
<keyword evidence="2" id="KW-1185">Reference proteome</keyword>
<dbReference type="Proteomes" id="UP001500751">
    <property type="component" value="Unassembled WGS sequence"/>
</dbReference>
<proteinExistence type="predicted"/>
<organism evidence="1 2">
    <name type="scientific">Catenulispora yoronensis</name>
    <dbReference type="NCBI Taxonomy" id="450799"/>
    <lineage>
        <taxon>Bacteria</taxon>
        <taxon>Bacillati</taxon>
        <taxon>Actinomycetota</taxon>
        <taxon>Actinomycetes</taxon>
        <taxon>Catenulisporales</taxon>
        <taxon>Catenulisporaceae</taxon>
        <taxon>Catenulispora</taxon>
    </lineage>
</organism>
<evidence type="ECO:0008006" key="3">
    <source>
        <dbReference type="Google" id="ProtNLM"/>
    </source>
</evidence>
<gene>
    <name evidence="1" type="ORF">GCM10009839_71240</name>
</gene>
<dbReference type="RefSeq" id="WP_344670109.1">
    <property type="nucleotide sequence ID" value="NZ_BAAAQN010000056.1"/>
</dbReference>
<evidence type="ECO:0000313" key="1">
    <source>
        <dbReference type="EMBL" id="GAA2053243.1"/>
    </source>
</evidence>
<reference evidence="2" key="1">
    <citation type="journal article" date="2019" name="Int. J. Syst. Evol. Microbiol.">
        <title>The Global Catalogue of Microorganisms (GCM) 10K type strain sequencing project: providing services to taxonomists for standard genome sequencing and annotation.</title>
        <authorList>
            <consortium name="The Broad Institute Genomics Platform"/>
            <consortium name="The Broad Institute Genome Sequencing Center for Infectious Disease"/>
            <person name="Wu L."/>
            <person name="Ma J."/>
        </authorList>
    </citation>
    <scope>NUCLEOTIDE SEQUENCE [LARGE SCALE GENOMIC DNA]</scope>
    <source>
        <strain evidence="2">JCM 16014</strain>
    </source>
</reference>
<protein>
    <recommendedName>
        <fullName evidence="3">Transposase</fullName>
    </recommendedName>
</protein>
<name>A0ABP5GS74_9ACTN</name>
<comment type="caution">
    <text evidence="1">The sequence shown here is derived from an EMBL/GenBank/DDBJ whole genome shotgun (WGS) entry which is preliminary data.</text>
</comment>
<dbReference type="EMBL" id="BAAAQN010000056">
    <property type="protein sequence ID" value="GAA2053243.1"/>
    <property type="molecule type" value="Genomic_DNA"/>
</dbReference>